<organism evidence="2 3">
    <name type="scientific">Trifolium medium</name>
    <dbReference type="NCBI Taxonomy" id="97028"/>
    <lineage>
        <taxon>Eukaryota</taxon>
        <taxon>Viridiplantae</taxon>
        <taxon>Streptophyta</taxon>
        <taxon>Embryophyta</taxon>
        <taxon>Tracheophyta</taxon>
        <taxon>Spermatophyta</taxon>
        <taxon>Magnoliopsida</taxon>
        <taxon>eudicotyledons</taxon>
        <taxon>Gunneridae</taxon>
        <taxon>Pentapetalae</taxon>
        <taxon>rosids</taxon>
        <taxon>fabids</taxon>
        <taxon>Fabales</taxon>
        <taxon>Fabaceae</taxon>
        <taxon>Papilionoideae</taxon>
        <taxon>50 kb inversion clade</taxon>
        <taxon>NPAAA clade</taxon>
        <taxon>Hologalegina</taxon>
        <taxon>IRL clade</taxon>
        <taxon>Trifolieae</taxon>
        <taxon>Trifolium</taxon>
    </lineage>
</organism>
<name>A0A392MVF2_9FABA</name>
<dbReference type="PANTHER" id="PTHR33710">
    <property type="entry name" value="BNAC02G09200D PROTEIN"/>
    <property type="match status" value="1"/>
</dbReference>
<sequence>GLGVTEAVREGGRKQSHKKKGGLEERLKTAIEISSEDISGSVYKGVEGTSLVPDSQIGLNMEVVLPGAVITPSSGIELLLGGYNETHAHCETQQNCEASKLLKIQKQVGFCFDEEDGDVIKVLAKDELRDRAKKAEWEQRNLDGASGGILSIWGKSNSNSISTFNGEDYVGVCVEWGVLKTLIFVVNVYSKCDLLSKRRLWNNILMSKGSLGSGNWFTWFHASGRSMSRIDRMLASPELLEVLGGSSVWVLPRDVSDHCPLILKPSNNDWGPKPFRFNNYWLLHKNFKKVVEDGWKEQQVSGWMGFVLKEKLRGLKIKLK</sequence>
<evidence type="ECO:0000313" key="2">
    <source>
        <dbReference type="EMBL" id="MCH91477.1"/>
    </source>
</evidence>
<dbReference type="AlphaFoldDB" id="A0A392MVF2"/>
<evidence type="ECO:0000256" key="1">
    <source>
        <dbReference type="SAM" id="MobiDB-lite"/>
    </source>
</evidence>
<proteinExistence type="predicted"/>
<feature type="region of interest" description="Disordered" evidence="1">
    <location>
        <begin position="1"/>
        <end position="21"/>
    </location>
</feature>
<dbReference type="InterPro" id="IPR036691">
    <property type="entry name" value="Endo/exonu/phosph_ase_sf"/>
</dbReference>
<dbReference type="GO" id="GO:0003964">
    <property type="term" value="F:RNA-directed DNA polymerase activity"/>
    <property type="evidence" value="ECO:0007669"/>
    <property type="project" value="UniProtKB-KW"/>
</dbReference>
<dbReference type="PANTHER" id="PTHR33710:SF64">
    <property type="entry name" value="ENDONUCLEASE_EXONUCLEASE_PHOSPHATASE DOMAIN-CONTAINING PROTEIN"/>
    <property type="match status" value="1"/>
</dbReference>
<keyword evidence="2" id="KW-0808">Transferase</keyword>
<feature type="non-terminal residue" evidence="2">
    <location>
        <position position="1"/>
    </location>
</feature>
<keyword evidence="2" id="KW-0548">Nucleotidyltransferase</keyword>
<keyword evidence="3" id="KW-1185">Reference proteome</keyword>
<protein>
    <submittedName>
        <fullName evidence="2">LINE-1 reverse transcriptase like</fullName>
    </submittedName>
</protein>
<dbReference type="Proteomes" id="UP000265520">
    <property type="component" value="Unassembled WGS sequence"/>
</dbReference>
<keyword evidence="2" id="KW-0695">RNA-directed DNA polymerase</keyword>
<dbReference type="SUPFAM" id="SSF56219">
    <property type="entry name" value="DNase I-like"/>
    <property type="match status" value="1"/>
</dbReference>
<dbReference type="Gene3D" id="3.60.10.10">
    <property type="entry name" value="Endonuclease/exonuclease/phosphatase"/>
    <property type="match status" value="1"/>
</dbReference>
<accession>A0A392MVF2</accession>
<comment type="caution">
    <text evidence="2">The sequence shown here is derived from an EMBL/GenBank/DDBJ whole genome shotgun (WGS) entry which is preliminary data.</text>
</comment>
<dbReference type="EMBL" id="LXQA010020506">
    <property type="protein sequence ID" value="MCH91477.1"/>
    <property type="molecule type" value="Genomic_DNA"/>
</dbReference>
<reference evidence="2 3" key="1">
    <citation type="journal article" date="2018" name="Front. Plant Sci.">
        <title>Red Clover (Trifolium pratense) and Zigzag Clover (T. medium) - A Picture of Genomic Similarities and Differences.</title>
        <authorList>
            <person name="Dluhosova J."/>
            <person name="Istvanek J."/>
            <person name="Nedelnik J."/>
            <person name="Repkova J."/>
        </authorList>
    </citation>
    <scope>NUCLEOTIDE SEQUENCE [LARGE SCALE GENOMIC DNA]</scope>
    <source>
        <strain evidence="3">cv. 10/8</strain>
        <tissue evidence="2">Leaf</tissue>
    </source>
</reference>
<evidence type="ECO:0000313" key="3">
    <source>
        <dbReference type="Proteomes" id="UP000265520"/>
    </source>
</evidence>